<protein>
    <submittedName>
        <fullName evidence="2">DUF1566 domain-containing protein</fullName>
    </submittedName>
</protein>
<feature type="domain" description="Lcl C-terminal" evidence="1">
    <location>
        <begin position="97"/>
        <end position="240"/>
    </location>
</feature>
<organism evidence="2">
    <name type="scientific">Desulfatirhabdium butyrativorans</name>
    <dbReference type="NCBI Taxonomy" id="340467"/>
    <lineage>
        <taxon>Bacteria</taxon>
        <taxon>Pseudomonadati</taxon>
        <taxon>Thermodesulfobacteriota</taxon>
        <taxon>Desulfobacteria</taxon>
        <taxon>Desulfobacterales</taxon>
        <taxon>Desulfatirhabdiaceae</taxon>
        <taxon>Desulfatirhabdium</taxon>
    </lineage>
</organism>
<sequence>MMIKKENGIMKRIDGLGLLGIFALLILRVAAVDALAITVPDTGVTKCYDAVGNEITCPSPGQALYGQDANYTINPPSYTKLDANGNELPDSATSWAMVRDNLTGLIWEVKTNKDSRTNYSDPHDADNYYTWYDPADPVNSGKQSDYDTKDFLDALNSARFGGYSDWRLPTIKELAYLVRYDISYPGPTIDTRYFPNTIAYAYWSSTTNASDPSQAWLVGFSYGNDEIFDKVYKYYVRAVRGGLESGYKDNGDGTVTDTSAGLMWQKATSNDPMTWEQALSYCENLTLGGYTDWRMPTIKELRSLADYDRYNPAINTTYFTDWDGVKSRYWSSTTYADSAVWAWGVNFYNGEDSYGSKSNNQYYYVRAVRSVTCGSSNIIVVGTNPGWTTQPVSADQQIQLKINSTNSRGDQPVYEWLLAEFIIEGIPSSVFIVTNSGVYNLSEVIGELPGYTFSFDPSGITTIATLTMDQLGLKSGDSLIYGYAYQEPNGAVYIDNGVTIHVQ</sequence>
<comment type="caution">
    <text evidence="2">The sequence shown here is derived from an EMBL/GenBank/DDBJ whole genome shotgun (WGS) entry which is preliminary data.</text>
</comment>
<proteinExistence type="predicted"/>
<dbReference type="PANTHER" id="PTHR35812:SF1">
    <property type="entry name" value="LIPOPROTEIN"/>
    <property type="match status" value="1"/>
</dbReference>
<feature type="domain" description="Lcl C-terminal" evidence="1">
    <location>
        <begin position="253"/>
        <end position="369"/>
    </location>
</feature>
<dbReference type="InterPro" id="IPR011460">
    <property type="entry name" value="Lcl_C"/>
</dbReference>
<evidence type="ECO:0000259" key="1">
    <source>
        <dbReference type="Pfam" id="PF07603"/>
    </source>
</evidence>
<evidence type="ECO:0000313" key="2">
    <source>
        <dbReference type="EMBL" id="HGU34365.1"/>
    </source>
</evidence>
<reference evidence="2" key="1">
    <citation type="journal article" date="2020" name="mSystems">
        <title>Genome- and Community-Level Interaction Insights into Carbon Utilization and Element Cycling Functions of Hydrothermarchaeota in Hydrothermal Sediment.</title>
        <authorList>
            <person name="Zhou Z."/>
            <person name="Liu Y."/>
            <person name="Xu W."/>
            <person name="Pan J."/>
            <person name="Luo Z.H."/>
            <person name="Li M."/>
        </authorList>
    </citation>
    <scope>NUCLEOTIDE SEQUENCE [LARGE SCALE GENOMIC DNA]</scope>
    <source>
        <strain evidence="2">SpSt-477</strain>
    </source>
</reference>
<dbReference type="PANTHER" id="PTHR35812">
    <property type="entry name" value="LIPOPROTEIN"/>
    <property type="match status" value="1"/>
</dbReference>
<name>A0A7C4RUB8_9BACT</name>
<gene>
    <name evidence="2" type="ORF">ENS29_16190</name>
</gene>
<dbReference type="Pfam" id="PF07603">
    <property type="entry name" value="Lcl_C"/>
    <property type="match status" value="2"/>
</dbReference>
<accession>A0A7C4RUB8</accession>
<dbReference type="AlphaFoldDB" id="A0A7C4RUB8"/>
<dbReference type="EMBL" id="DSUH01000371">
    <property type="protein sequence ID" value="HGU34365.1"/>
    <property type="molecule type" value="Genomic_DNA"/>
</dbReference>